<comment type="caution">
    <text evidence="7">The sequence shown here is derived from an EMBL/GenBank/DDBJ whole genome shotgun (WGS) entry which is preliminary data.</text>
</comment>
<evidence type="ECO:0000259" key="6">
    <source>
        <dbReference type="Pfam" id="PF01425"/>
    </source>
</evidence>
<dbReference type="Gene3D" id="3.90.1300.10">
    <property type="entry name" value="Amidase signature (AS) domain"/>
    <property type="match status" value="1"/>
</dbReference>
<dbReference type="InterPro" id="IPR036928">
    <property type="entry name" value="AS_sf"/>
</dbReference>
<feature type="coiled-coil region" evidence="4">
    <location>
        <begin position="36"/>
        <end position="63"/>
    </location>
</feature>
<accession>A0A4E0S486</accession>
<dbReference type="SUPFAM" id="SSF75304">
    <property type="entry name" value="Amidase signature (AS) enzymes"/>
    <property type="match status" value="1"/>
</dbReference>
<reference evidence="7" key="1">
    <citation type="submission" date="2019-03" db="EMBL/GenBank/DDBJ databases">
        <title>Improved annotation for the trematode Fasciola hepatica.</title>
        <authorList>
            <person name="Choi Y.-J."/>
            <person name="Martin J."/>
            <person name="Mitreva M."/>
        </authorList>
    </citation>
    <scope>NUCLEOTIDE SEQUENCE [LARGE SCALE GENOMIC DNA]</scope>
</reference>
<name>A0A4E0S486_FASHE</name>
<feature type="active site" description="Charge relay system" evidence="3">
    <location>
        <position position="214"/>
    </location>
</feature>
<dbReference type="PANTHER" id="PTHR45847:SF6">
    <property type="entry name" value="FATTY ACID AMIDE HYDROLASE"/>
    <property type="match status" value="1"/>
</dbReference>
<dbReference type="Pfam" id="PF01425">
    <property type="entry name" value="Amidase"/>
    <property type="match status" value="1"/>
</dbReference>
<feature type="active site" description="Charge relay system" evidence="3">
    <location>
        <position position="139"/>
    </location>
</feature>
<dbReference type="PIRSF" id="PIRSF001221">
    <property type="entry name" value="Amidase_fungi"/>
    <property type="match status" value="1"/>
</dbReference>
<keyword evidence="5" id="KW-0472">Membrane</keyword>
<dbReference type="PANTHER" id="PTHR45847">
    <property type="entry name" value="FATTY ACID AMIDE HYDROLASE"/>
    <property type="match status" value="1"/>
</dbReference>
<dbReference type="Proteomes" id="UP000230066">
    <property type="component" value="Unassembled WGS sequence"/>
</dbReference>
<evidence type="ECO:0000256" key="3">
    <source>
        <dbReference type="PIRSR" id="PIRSR001221-1"/>
    </source>
</evidence>
<dbReference type="GO" id="GO:0017064">
    <property type="term" value="F:fatty acid amide hydrolase activity"/>
    <property type="evidence" value="ECO:0007669"/>
    <property type="project" value="TreeGrafter"/>
</dbReference>
<proteinExistence type="inferred from homology"/>
<feature type="domain" description="Amidase" evidence="6">
    <location>
        <begin position="97"/>
        <end position="579"/>
    </location>
</feature>
<evidence type="ECO:0000256" key="5">
    <source>
        <dbReference type="SAM" id="Phobius"/>
    </source>
</evidence>
<keyword evidence="8" id="KW-1185">Reference proteome</keyword>
<dbReference type="GO" id="GO:0004040">
    <property type="term" value="F:amidase activity"/>
    <property type="evidence" value="ECO:0007669"/>
    <property type="project" value="TreeGrafter"/>
</dbReference>
<keyword evidence="4" id="KW-0175">Coiled coil</keyword>
<dbReference type="InterPro" id="IPR020556">
    <property type="entry name" value="Amidase_CS"/>
</dbReference>
<evidence type="ECO:0000256" key="1">
    <source>
        <dbReference type="ARBA" id="ARBA00009199"/>
    </source>
</evidence>
<protein>
    <submittedName>
        <fullName evidence="7">Fatty-acid amide hydrolase 1</fullName>
    </submittedName>
</protein>
<sequence>MVYKIPTPKFHKGLWVAGGLGLAYFVYQAVSSMLIRREWAKRRDRKRKENAAAKAQFAEYLRQNPMKSTDVEAIVSKPFAEILSSLKSGEITPEKALLAYQHKAFAVDQRCNCVVEFLYPDLKLVNLKGPFAGMPVSVKDNYKIKGHESCAGMAYFLTGPAKEDSVIISVLYSLGAVPFVRTNVPQSMLSVLSWNPINGVTLNPLALDRSPGGSSSGEAALVGGGGSILGFGTDLGGSIRLPSAMCNIVGFKPTANRISQRKMLSFKRLMTTFSCCGPLARDVETCITAMQCIWNSQLHHDLDYMTPPVPYTFTPPDRPLRIGYFTYDGSFKAVPAAERAVLHIKSRLEAMGHKLIPWQPPYPGSECFEMFLTALFVDGGARLVEMLQYDEVEKSMFLGLKVFKSWRLTRRIKWILAKLFTHPDNLIYMRAVNYVTDVPTLTQHINALEEFRYRWYDNWRESNLDAVLCPAFGMAAPVPVRTTRSFAGMLTYLHLFNITNMPAGSVPSGICVTEADLAPLRASLGQKDDNKPVKLAPGVTPYPIDRPWQKAAAELQVDTLGMPVGVQVAAAPWHDEMCLHVMREVERAARGVSQPGPTN</sequence>
<feature type="active site" description="Acyl-ester intermediate" evidence="3">
    <location>
        <position position="238"/>
    </location>
</feature>
<feature type="transmembrane region" description="Helical" evidence="5">
    <location>
        <begin position="14"/>
        <end position="35"/>
    </location>
</feature>
<gene>
    <name evidence="7" type="ORF">D915_000201</name>
</gene>
<keyword evidence="5" id="KW-0812">Transmembrane</keyword>
<evidence type="ECO:0000256" key="2">
    <source>
        <dbReference type="ARBA" id="ARBA00022801"/>
    </source>
</evidence>
<keyword evidence="2 7" id="KW-0378">Hydrolase</keyword>
<dbReference type="InterPro" id="IPR052096">
    <property type="entry name" value="Endocannabinoid_amidase"/>
</dbReference>
<dbReference type="InterPro" id="IPR023631">
    <property type="entry name" value="Amidase_dom"/>
</dbReference>
<dbReference type="EMBL" id="JXXN02000047">
    <property type="protein sequence ID" value="THD28890.1"/>
    <property type="molecule type" value="Genomic_DNA"/>
</dbReference>
<evidence type="ECO:0000313" key="8">
    <source>
        <dbReference type="Proteomes" id="UP000230066"/>
    </source>
</evidence>
<comment type="similarity">
    <text evidence="1">Belongs to the amidase family.</text>
</comment>
<keyword evidence="5" id="KW-1133">Transmembrane helix</keyword>
<dbReference type="PROSITE" id="PS00571">
    <property type="entry name" value="AMIDASES"/>
    <property type="match status" value="1"/>
</dbReference>
<evidence type="ECO:0000313" key="7">
    <source>
        <dbReference type="EMBL" id="THD28890.1"/>
    </source>
</evidence>
<organism evidence="7 8">
    <name type="scientific">Fasciola hepatica</name>
    <name type="common">Liver fluke</name>
    <dbReference type="NCBI Taxonomy" id="6192"/>
    <lineage>
        <taxon>Eukaryota</taxon>
        <taxon>Metazoa</taxon>
        <taxon>Spiralia</taxon>
        <taxon>Lophotrochozoa</taxon>
        <taxon>Platyhelminthes</taxon>
        <taxon>Trematoda</taxon>
        <taxon>Digenea</taxon>
        <taxon>Plagiorchiida</taxon>
        <taxon>Echinostomata</taxon>
        <taxon>Echinostomatoidea</taxon>
        <taxon>Fasciolidae</taxon>
        <taxon>Fasciola</taxon>
    </lineage>
</organism>
<dbReference type="AlphaFoldDB" id="A0A4E0S486"/>
<evidence type="ECO:0000256" key="4">
    <source>
        <dbReference type="SAM" id="Coils"/>
    </source>
</evidence>
<dbReference type="GO" id="GO:0009062">
    <property type="term" value="P:fatty acid catabolic process"/>
    <property type="evidence" value="ECO:0007669"/>
    <property type="project" value="TreeGrafter"/>
</dbReference>